<comment type="caution">
    <text evidence="3">The sequence shown here is derived from an EMBL/GenBank/DDBJ whole genome shotgun (WGS) entry which is preliminary data.</text>
</comment>
<name>A0AAW1QH83_9CHLO</name>
<dbReference type="AlphaFoldDB" id="A0AAW1QH83"/>
<dbReference type="Proteomes" id="UP001438707">
    <property type="component" value="Unassembled WGS sequence"/>
</dbReference>
<dbReference type="EMBL" id="JALJOS010000043">
    <property type="protein sequence ID" value="KAK9820789.1"/>
    <property type="molecule type" value="Genomic_DNA"/>
</dbReference>
<evidence type="ECO:0000313" key="3">
    <source>
        <dbReference type="EMBL" id="KAK9820789.1"/>
    </source>
</evidence>
<feature type="compositionally biased region" description="Gly residues" evidence="1">
    <location>
        <begin position="70"/>
        <end position="96"/>
    </location>
</feature>
<proteinExistence type="predicted"/>
<evidence type="ECO:0000313" key="4">
    <source>
        <dbReference type="Proteomes" id="UP001438707"/>
    </source>
</evidence>
<accession>A0AAW1QH83</accession>
<keyword evidence="4" id="KW-1185">Reference proteome</keyword>
<evidence type="ECO:0000256" key="1">
    <source>
        <dbReference type="SAM" id="MobiDB-lite"/>
    </source>
</evidence>
<protein>
    <submittedName>
        <fullName evidence="3">Uncharacterized protein</fullName>
    </submittedName>
</protein>
<sequence>MLGKALAACLVTCLLVGAACEPVHRREVLSVGKNGQSGRSEVGLTNLSGSNGRAAGYIGDGRKLLQIPSGGNGGAGGGASNSGPVTGGAGGAGGDSAGDIASGTSNGGITNGGAGESAPGEMSSDCTRAHPGNGTNGPI</sequence>
<feature type="compositionally biased region" description="Gly residues" evidence="1">
    <location>
        <begin position="105"/>
        <end position="115"/>
    </location>
</feature>
<feature type="chain" id="PRO_5043396582" evidence="2">
    <location>
        <begin position="21"/>
        <end position="139"/>
    </location>
</feature>
<keyword evidence="2" id="KW-0732">Signal</keyword>
<feature type="compositionally biased region" description="Polar residues" evidence="1">
    <location>
        <begin position="33"/>
        <end position="51"/>
    </location>
</feature>
<organism evidence="3 4">
    <name type="scientific">Apatococcus lobatus</name>
    <dbReference type="NCBI Taxonomy" id="904363"/>
    <lineage>
        <taxon>Eukaryota</taxon>
        <taxon>Viridiplantae</taxon>
        <taxon>Chlorophyta</taxon>
        <taxon>core chlorophytes</taxon>
        <taxon>Trebouxiophyceae</taxon>
        <taxon>Chlorellales</taxon>
        <taxon>Chlorellaceae</taxon>
        <taxon>Apatococcus</taxon>
    </lineage>
</organism>
<evidence type="ECO:0000256" key="2">
    <source>
        <dbReference type="SAM" id="SignalP"/>
    </source>
</evidence>
<gene>
    <name evidence="3" type="ORF">WJX74_004068</name>
</gene>
<feature type="region of interest" description="Disordered" evidence="1">
    <location>
        <begin position="68"/>
        <end position="139"/>
    </location>
</feature>
<reference evidence="3 4" key="1">
    <citation type="journal article" date="2024" name="Nat. Commun.">
        <title>Phylogenomics reveals the evolutionary origins of lichenization in chlorophyte algae.</title>
        <authorList>
            <person name="Puginier C."/>
            <person name="Libourel C."/>
            <person name="Otte J."/>
            <person name="Skaloud P."/>
            <person name="Haon M."/>
            <person name="Grisel S."/>
            <person name="Petersen M."/>
            <person name="Berrin J.G."/>
            <person name="Delaux P.M."/>
            <person name="Dal Grande F."/>
            <person name="Keller J."/>
        </authorList>
    </citation>
    <scope>NUCLEOTIDE SEQUENCE [LARGE SCALE GENOMIC DNA]</scope>
    <source>
        <strain evidence="3 4">SAG 2145</strain>
    </source>
</reference>
<feature type="signal peptide" evidence="2">
    <location>
        <begin position="1"/>
        <end position="20"/>
    </location>
</feature>
<feature type="region of interest" description="Disordered" evidence="1">
    <location>
        <begin position="33"/>
        <end position="52"/>
    </location>
</feature>
<dbReference type="PROSITE" id="PS51257">
    <property type="entry name" value="PROKAR_LIPOPROTEIN"/>
    <property type="match status" value="1"/>
</dbReference>